<dbReference type="InterPro" id="IPR032675">
    <property type="entry name" value="LRR_dom_sf"/>
</dbReference>
<evidence type="ECO:0000313" key="1">
    <source>
        <dbReference type="EMBL" id="CAG8632161.1"/>
    </source>
</evidence>
<organism evidence="1 2">
    <name type="scientific">Dentiscutata erythropus</name>
    <dbReference type="NCBI Taxonomy" id="1348616"/>
    <lineage>
        <taxon>Eukaryota</taxon>
        <taxon>Fungi</taxon>
        <taxon>Fungi incertae sedis</taxon>
        <taxon>Mucoromycota</taxon>
        <taxon>Glomeromycotina</taxon>
        <taxon>Glomeromycetes</taxon>
        <taxon>Diversisporales</taxon>
        <taxon>Gigasporaceae</taxon>
        <taxon>Dentiscutata</taxon>
    </lineage>
</organism>
<keyword evidence="2" id="KW-1185">Reference proteome</keyword>
<dbReference type="AlphaFoldDB" id="A0A9N9DE69"/>
<comment type="caution">
    <text evidence="1">The sequence shown here is derived from an EMBL/GenBank/DDBJ whole genome shotgun (WGS) entry which is preliminary data.</text>
</comment>
<name>A0A9N9DE69_9GLOM</name>
<gene>
    <name evidence="1" type="ORF">DERYTH_LOCUS9200</name>
</gene>
<protein>
    <submittedName>
        <fullName evidence="1">13853_t:CDS:1</fullName>
    </submittedName>
</protein>
<accession>A0A9N9DE69</accession>
<reference evidence="1" key="1">
    <citation type="submission" date="2021-06" db="EMBL/GenBank/DDBJ databases">
        <authorList>
            <person name="Kallberg Y."/>
            <person name="Tangrot J."/>
            <person name="Rosling A."/>
        </authorList>
    </citation>
    <scope>NUCLEOTIDE SEQUENCE</scope>
    <source>
        <strain evidence="1">MA453B</strain>
    </source>
</reference>
<dbReference type="EMBL" id="CAJVPY010004965">
    <property type="protein sequence ID" value="CAG8632161.1"/>
    <property type="molecule type" value="Genomic_DNA"/>
</dbReference>
<dbReference type="Proteomes" id="UP000789405">
    <property type="component" value="Unassembled WGS sequence"/>
</dbReference>
<dbReference type="Gene3D" id="3.80.10.10">
    <property type="entry name" value="Ribonuclease Inhibitor"/>
    <property type="match status" value="1"/>
</dbReference>
<dbReference type="SUPFAM" id="SSF52047">
    <property type="entry name" value="RNI-like"/>
    <property type="match status" value="1"/>
</dbReference>
<proteinExistence type="predicted"/>
<evidence type="ECO:0000313" key="2">
    <source>
        <dbReference type="Proteomes" id="UP000789405"/>
    </source>
</evidence>
<sequence>MTLVKALSENNNTLSTLDLRNNYFDHDMLNDLVKALGKNAHNNM</sequence>